<dbReference type="AlphaFoldDB" id="A0A0C2HBR7"/>
<dbReference type="OrthoDB" id="9810101at2"/>
<dbReference type="InterPro" id="IPR006379">
    <property type="entry name" value="HAD-SF_hydro_IIB"/>
</dbReference>
<dbReference type="PANTHER" id="PTHR10000">
    <property type="entry name" value="PHOSPHOSERINE PHOSPHATASE"/>
    <property type="match status" value="1"/>
</dbReference>
<reference evidence="2" key="2">
    <citation type="submission" date="2020-04" db="EMBL/GenBank/DDBJ databases">
        <authorList>
            <person name="Tanveer F."/>
            <person name="Xie Y."/>
            <person name="Shinwari Z.K."/>
        </authorList>
    </citation>
    <scope>NUCLEOTIDE SEQUENCE</scope>
    <source>
        <strain evidence="2">MOSEL-ME25</strain>
    </source>
</reference>
<dbReference type="RefSeq" id="WP_040105309.1">
    <property type="nucleotide sequence ID" value="NZ_JABEVU030000001.1"/>
</dbReference>
<dbReference type="NCBIfam" id="TIGR01484">
    <property type="entry name" value="HAD-SF-IIB"/>
    <property type="match status" value="1"/>
</dbReference>
<dbReference type="Proteomes" id="UP000031546">
    <property type="component" value="Unassembled WGS sequence"/>
</dbReference>
<accession>A0A0C2HBR7</accession>
<evidence type="ECO:0000313" key="1">
    <source>
        <dbReference type="EMBL" id="KIH71185.1"/>
    </source>
</evidence>
<protein>
    <submittedName>
        <fullName evidence="2">Cof-type HAD-IIB family hydrolase</fullName>
    </submittedName>
    <submittedName>
        <fullName evidence="1">Phosphatase</fullName>
    </submittedName>
</protein>
<keyword evidence="4" id="KW-1185">Reference proteome</keyword>
<comment type="caution">
    <text evidence="1">The sequence shown here is derived from an EMBL/GenBank/DDBJ whole genome shotgun (WGS) entry which is preliminary data.</text>
</comment>
<name>A0A0C2HBR7_9STAP</name>
<evidence type="ECO:0000313" key="2">
    <source>
        <dbReference type="EMBL" id="MDB0579910.1"/>
    </source>
</evidence>
<dbReference type="PROSITE" id="PS01228">
    <property type="entry name" value="COF_1"/>
    <property type="match status" value="1"/>
</dbReference>
<keyword evidence="2" id="KW-0378">Hydrolase</keyword>
<evidence type="ECO:0000313" key="4">
    <source>
        <dbReference type="Proteomes" id="UP000527860"/>
    </source>
</evidence>
<dbReference type="SFLD" id="SFLDS00003">
    <property type="entry name" value="Haloacid_Dehalogenase"/>
    <property type="match status" value="1"/>
</dbReference>
<dbReference type="Pfam" id="PF08282">
    <property type="entry name" value="Hydrolase_3"/>
    <property type="match status" value="1"/>
</dbReference>
<dbReference type="EMBL" id="JXII01000003">
    <property type="protein sequence ID" value="KIH71185.1"/>
    <property type="molecule type" value="Genomic_DNA"/>
</dbReference>
<organism evidence="1 3">
    <name type="scientific">Salinicoccus roseus</name>
    <dbReference type="NCBI Taxonomy" id="45670"/>
    <lineage>
        <taxon>Bacteria</taxon>
        <taxon>Bacillati</taxon>
        <taxon>Bacillota</taxon>
        <taxon>Bacilli</taxon>
        <taxon>Bacillales</taxon>
        <taxon>Staphylococcaceae</taxon>
        <taxon>Salinicoccus</taxon>
    </lineage>
</organism>
<dbReference type="GO" id="GO:0016791">
    <property type="term" value="F:phosphatase activity"/>
    <property type="evidence" value="ECO:0007669"/>
    <property type="project" value="TreeGrafter"/>
</dbReference>
<dbReference type="InterPro" id="IPR000150">
    <property type="entry name" value="Cof"/>
</dbReference>
<evidence type="ECO:0000313" key="3">
    <source>
        <dbReference type="Proteomes" id="UP000031546"/>
    </source>
</evidence>
<dbReference type="CDD" id="cd07517">
    <property type="entry name" value="HAD_HPP"/>
    <property type="match status" value="1"/>
</dbReference>
<dbReference type="Gene3D" id="3.30.1240.10">
    <property type="match status" value="1"/>
</dbReference>
<dbReference type="PANTHER" id="PTHR10000:SF25">
    <property type="entry name" value="PHOSPHATASE YKRA-RELATED"/>
    <property type="match status" value="1"/>
</dbReference>
<dbReference type="GeneID" id="77844675"/>
<dbReference type="InterPro" id="IPR023214">
    <property type="entry name" value="HAD_sf"/>
</dbReference>
<dbReference type="InterPro" id="IPR036412">
    <property type="entry name" value="HAD-like_sf"/>
</dbReference>
<reference evidence="2" key="3">
    <citation type="submission" date="2022-12" db="EMBL/GenBank/DDBJ databases">
        <title>Genome analysis and biological profiling of marine Salinicoccus roseus MOSEL-ME25.</title>
        <authorList>
            <person name="Mirza F.T."/>
            <person name="Xie Y."/>
            <person name="Shinwari Z.K."/>
        </authorList>
    </citation>
    <scope>NUCLEOTIDE SEQUENCE</scope>
    <source>
        <strain evidence="2">MOSEL-ME25</strain>
    </source>
</reference>
<dbReference type="GO" id="GO:0005829">
    <property type="term" value="C:cytosol"/>
    <property type="evidence" value="ECO:0007669"/>
    <property type="project" value="TreeGrafter"/>
</dbReference>
<gene>
    <name evidence="2" type="ORF">F7P68_0005175</name>
    <name evidence="1" type="ORF">SN16_03850</name>
</gene>
<dbReference type="SFLD" id="SFLDG01144">
    <property type="entry name" value="C2.B.4:_PGP_Like"/>
    <property type="match status" value="1"/>
</dbReference>
<dbReference type="STRING" id="45670.SN16_03850"/>
<dbReference type="PROSITE" id="PS01229">
    <property type="entry name" value="COF_2"/>
    <property type="match status" value="1"/>
</dbReference>
<dbReference type="NCBIfam" id="TIGR00099">
    <property type="entry name" value="Cof-subfamily"/>
    <property type="match status" value="1"/>
</dbReference>
<reference evidence="1 3" key="1">
    <citation type="submission" date="2015-01" db="EMBL/GenBank/DDBJ databases">
        <title>Genome sequences of high lactate-tolerant strain Salinicoccus roseus W12 with industrial interest.</title>
        <authorList>
            <person name="Wang H."/>
            <person name="Yu B."/>
        </authorList>
    </citation>
    <scope>NUCLEOTIDE SEQUENCE [LARGE SCALE GENOMIC DNA]</scope>
    <source>
        <strain evidence="1 3">W12</strain>
    </source>
</reference>
<dbReference type="SFLD" id="SFLDG01140">
    <property type="entry name" value="C2.B:_Phosphomannomutase_and_P"/>
    <property type="match status" value="1"/>
</dbReference>
<dbReference type="Proteomes" id="UP000527860">
    <property type="component" value="Unassembled WGS sequence"/>
</dbReference>
<dbReference type="GO" id="GO:0000287">
    <property type="term" value="F:magnesium ion binding"/>
    <property type="evidence" value="ECO:0007669"/>
    <property type="project" value="TreeGrafter"/>
</dbReference>
<proteinExistence type="predicted"/>
<dbReference type="EMBL" id="JABEVU030000001">
    <property type="protein sequence ID" value="MDB0579910.1"/>
    <property type="molecule type" value="Genomic_DNA"/>
</dbReference>
<sequence length="260" mass="29092">MKDKSIIFFDIDGTLLNREKKLPESTRRAVGELQDAGHIVAIATGRAPFMFKELRESLGIETYVSFNGQYVVLEGEVIYKNPLDAKALDRMTEEALGNDHPVVYLNEDDMMSNVPEHEYITEGISTLKLDMMPGHDPSYHEVKELYQTLLFCPEGEEQQYEAAYDAFDFIRWHPVSVDVLPKGGSKANGIEKVIDRLGLPADRQYAFGDGPNDLEMLSAVHHSFAMGNAADKVKSHAKYVTKDVDEDGILHGLQMAGLIK</sequence>
<dbReference type="Gene3D" id="3.40.50.1000">
    <property type="entry name" value="HAD superfamily/HAD-like"/>
    <property type="match status" value="1"/>
</dbReference>
<dbReference type="SUPFAM" id="SSF56784">
    <property type="entry name" value="HAD-like"/>
    <property type="match status" value="1"/>
</dbReference>